<comment type="caution">
    <text evidence="1">The sequence shown here is derived from an EMBL/GenBank/DDBJ whole genome shotgun (WGS) entry which is preliminary data.</text>
</comment>
<proteinExistence type="predicted"/>
<organism evidence="1">
    <name type="scientific">Tanacetum cinerariifolium</name>
    <name type="common">Dalmatian daisy</name>
    <name type="synonym">Chrysanthemum cinerariifolium</name>
    <dbReference type="NCBI Taxonomy" id="118510"/>
    <lineage>
        <taxon>Eukaryota</taxon>
        <taxon>Viridiplantae</taxon>
        <taxon>Streptophyta</taxon>
        <taxon>Embryophyta</taxon>
        <taxon>Tracheophyta</taxon>
        <taxon>Spermatophyta</taxon>
        <taxon>Magnoliopsida</taxon>
        <taxon>eudicotyledons</taxon>
        <taxon>Gunneridae</taxon>
        <taxon>Pentapetalae</taxon>
        <taxon>asterids</taxon>
        <taxon>campanulids</taxon>
        <taxon>Asterales</taxon>
        <taxon>Asteraceae</taxon>
        <taxon>Asteroideae</taxon>
        <taxon>Anthemideae</taxon>
        <taxon>Anthemidinae</taxon>
        <taxon>Tanacetum</taxon>
    </lineage>
</organism>
<protein>
    <submittedName>
        <fullName evidence="1">Uncharacterized protein</fullName>
    </submittedName>
</protein>
<dbReference type="AlphaFoldDB" id="A0A699SDV8"/>
<reference evidence="1" key="1">
    <citation type="journal article" date="2019" name="Sci. Rep.">
        <title>Draft genome of Tanacetum cinerariifolium, the natural source of mosquito coil.</title>
        <authorList>
            <person name="Yamashiro T."/>
            <person name="Shiraishi A."/>
            <person name="Satake H."/>
            <person name="Nakayama K."/>
        </authorList>
    </citation>
    <scope>NUCLEOTIDE SEQUENCE</scope>
</reference>
<gene>
    <name evidence="1" type="ORF">Tci_867308</name>
</gene>
<sequence length="19" mass="1966">AAVVVVRGVGDVVVARDRE</sequence>
<evidence type="ECO:0000313" key="1">
    <source>
        <dbReference type="EMBL" id="GFC95338.1"/>
    </source>
</evidence>
<accession>A0A699SDV8</accession>
<feature type="non-terminal residue" evidence="1">
    <location>
        <position position="1"/>
    </location>
</feature>
<name>A0A699SDV8_TANCI</name>
<dbReference type="EMBL" id="BKCJ011153913">
    <property type="protein sequence ID" value="GFC95338.1"/>
    <property type="molecule type" value="Genomic_DNA"/>
</dbReference>